<name>A0A1M6HCI7_9FLAO</name>
<gene>
    <name evidence="1" type="ORF">SAMN04488096_11064</name>
</gene>
<dbReference type="OrthoDB" id="1442019at2"/>
<evidence type="ECO:0000313" key="1">
    <source>
        <dbReference type="EMBL" id="SHJ19968.1"/>
    </source>
</evidence>
<protein>
    <submittedName>
        <fullName evidence="1">Uncharacterized protein</fullName>
    </submittedName>
</protein>
<accession>A0A1M6HCI7</accession>
<dbReference type="EMBL" id="FQYY01000010">
    <property type="protein sequence ID" value="SHJ19968.1"/>
    <property type="molecule type" value="Genomic_DNA"/>
</dbReference>
<sequence>MTTKKIQDQLANQISNSNKTWGNLLAKSELGNTASSYWDVTLNSINILVNSTKKNFKFKNAAFTFDVNTGVSYNDNHQLFTKQISGAGSFQILDTKTIMLETLILDEN</sequence>
<reference evidence="1 2" key="1">
    <citation type="submission" date="2016-11" db="EMBL/GenBank/DDBJ databases">
        <authorList>
            <person name="Jaros S."/>
            <person name="Januszkiewicz K."/>
            <person name="Wedrychowicz H."/>
        </authorList>
    </citation>
    <scope>NUCLEOTIDE SEQUENCE [LARGE SCALE GENOMIC DNA]</scope>
    <source>
        <strain evidence="1 2">DSM 21425</strain>
    </source>
</reference>
<proteinExistence type="predicted"/>
<dbReference type="RefSeq" id="WP_073153447.1">
    <property type="nucleotide sequence ID" value="NZ_FQYY01000010.1"/>
</dbReference>
<organism evidence="1 2">
    <name type="scientific">Mesonia phycicola</name>
    <dbReference type="NCBI Taxonomy" id="579105"/>
    <lineage>
        <taxon>Bacteria</taxon>
        <taxon>Pseudomonadati</taxon>
        <taxon>Bacteroidota</taxon>
        <taxon>Flavobacteriia</taxon>
        <taxon>Flavobacteriales</taxon>
        <taxon>Flavobacteriaceae</taxon>
        <taxon>Mesonia</taxon>
    </lineage>
</organism>
<keyword evidence="2" id="KW-1185">Reference proteome</keyword>
<dbReference type="Proteomes" id="UP000184225">
    <property type="component" value="Unassembled WGS sequence"/>
</dbReference>
<dbReference type="STRING" id="579105.SAMN04488096_11064"/>
<evidence type="ECO:0000313" key="2">
    <source>
        <dbReference type="Proteomes" id="UP000184225"/>
    </source>
</evidence>
<dbReference type="AlphaFoldDB" id="A0A1M6HCI7"/>